<evidence type="ECO:0000313" key="2">
    <source>
        <dbReference type="Proteomes" id="UP001422759"/>
    </source>
</evidence>
<dbReference type="Proteomes" id="UP001422759">
    <property type="component" value="Unassembled WGS sequence"/>
</dbReference>
<name>A0ABN2Z3Y9_9ACTN</name>
<gene>
    <name evidence="1" type="ORF">GCM10009760_15930</name>
</gene>
<dbReference type="EMBL" id="BAAANT010000006">
    <property type="protein sequence ID" value="GAA2136417.1"/>
    <property type="molecule type" value="Genomic_DNA"/>
</dbReference>
<proteinExistence type="predicted"/>
<accession>A0ABN2Z3Y9</accession>
<keyword evidence="2" id="KW-1185">Reference proteome</keyword>
<comment type="caution">
    <text evidence="1">The sequence shown here is derived from an EMBL/GenBank/DDBJ whole genome shotgun (WGS) entry which is preliminary data.</text>
</comment>
<dbReference type="RefSeq" id="WP_344462248.1">
    <property type="nucleotide sequence ID" value="NZ_BAAANT010000006.1"/>
</dbReference>
<sequence>MGTDEADSGGSRSDGSRLSFDMRCEGTRAAVFRVAGEMGLNAPAPLRGAQVFPPP</sequence>
<protein>
    <submittedName>
        <fullName evidence="1">Uncharacterized protein</fullName>
    </submittedName>
</protein>
<organism evidence="1 2">
    <name type="scientific">Kitasatospora kazusensis</name>
    <dbReference type="NCBI Taxonomy" id="407974"/>
    <lineage>
        <taxon>Bacteria</taxon>
        <taxon>Bacillati</taxon>
        <taxon>Actinomycetota</taxon>
        <taxon>Actinomycetes</taxon>
        <taxon>Kitasatosporales</taxon>
        <taxon>Streptomycetaceae</taxon>
        <taxon>Kitasatospora</taxon>
    </lineage>
</organism>
<evidence type="ECO:0000313" key="1">
    <source>
        <dbReference type="EMBL" id="GAA2136417.1"/>
    </source>
</evidence>
<reference evidence="1 2" key="1">
    <citation type="journal article" date="2019" name="Int. J. Syst. Evol. Microbiol.">
        <title>The Global Catalogue of Microorganisms (GCM) 10K type strain sequencing project: providing services to taxonomists for standard genome sequencing and annotation.</title>
        <authorList>
            <consortium name="The Broad Institute Genomics Platform"/>
            <consortium name="The Broad Institute Genome Sequencing Center for Infectious Disease"/>
            <person name="Wu L."/>
            <person name="Ma J."/>
        </authorList>
    </citation>
    <scope>NUCLEOTIDE SEQUENCE [LARGE SCALE GENOMIC DNA]</scope>
    <source>
        <strain evidence="1 2">JCM 14560</strain>
    </source>
</reference>